<dbReference type="InterPro" id="IPR003362">
    <property type="entry name" value="Bact_transf"/>
</dbReference>
<dbReference type="PANTHER" id="PTHR30576">
    <property type="entry name" value="COLANIC BIOSYNTHESIS UDP-GLUCOSE LIPID CARRIER TRANSFERASE"/>
    <property type="match status" value="1"/>
</dbReference>
<comment type="caution">
    <text evidence="3">The sequence shown here is derived from an EMBL/GenBank/DDBJ whole genome shotgun (WGS) entry which is preliminary data.</text>
</comment>
<proteinExistence type="inferred from homology"/>
<feature type="domain" description="Bacterial sugar transferase" evidence="2">
    <location>
        <begin position="44"/>
        <end position="237"/>
    </location>
</feature>
<dbReference type="AlphaFoldDB" id="A0A1F7GAT6"/>
<comment type="similarity">
    <text evidence="1">Belongs to the bacterial sugar transferase family.</text>
</comment>
<accession>A0A1F7GAT6</accession>
<reference evidence="3 4" key="1">
    <citation type="journal article" date="2016" name="Nat. Commun.">
        <title>Thousands of microbial genomes shed light on interconnected biogeochemical processes in an aquifer system.</title>
        <authorList>
            <person name="Anantharaman K."/>
            <person name="Brown C.T."/>
            <person name="Hug L.A."/>
            <person name="Sharon I."/>
            <person name="Castelle C.J."/>
            <person name="Probst A.J."/>
            <person name="Thomas B.C."/>
            <person name="Singh A."/>
            <person name="Wilkins M.J."/>
            <person name="Karaoz U."/>
            <person name="Brodie E.L."/>
            <person name="Williams K.H."/>
            <person name="Hubbard S.S."/>
            <person name="Banfield J.F."/>
        </authorList>
    </citation>
    <scope>NUCLEOTIDE SEQUENCE [LARGE SCALE GENOMIC DNA]</scope>
</reference>
<evidence type="ECO:0000256" key="1">
    <source>
        <dbReference type="ARBA" id="ARBA00006464"/>
    </source>
</evidence>
<dbReference type="GO" id="GO:0016780">
    <property type="term" value="F:phosphotransferase activity, for other substituted phosphate groups"/>
    <property type="evidence" value="ECO:0007669"/>
    <property type="project" value="TreeGrafter"/>
</dbReference>
<sequence>MEKAKTNIISAADKYFRREDTLLSELLKIVNSKRGEKYLNGKSRRALELSVSIPASIVSAPIIGVLGLMKKLEDGGTAFFVQQRLGKNSMTDSIGVVKIRCMHENSDLQGGNIDMARKLEPENDPRNTNLGKFMRKYQLEELPQLMQVVLGQLSLIGIRATPLYGLKYLQENWKPERYEKFIELYKLSGGSLVDIQTVLSSDFTKKGERAGFHSYSFYAENANLGLDLYLLWRTFLKLGRLSAKLKRS</sequence>
<dbReference type="EMBL" id="MFZG01000032">
    <property type="protein sequence ID" value="OGK15772.1"/>
    <property type="molecule type" value="Genomic_DNA"/>
</dbReference>
<dbReference type="Pfam" id="PF02397">
    <property type="entry name" value="Bac_transf"/>
    <property type="match status" value="1"/>
</dbReference>
<evidence type="ECO:0000313" key="3">
    <source>
        <dbReference type="EMBL" id="OGK15772.1"/>
    </source>
</evidence>
<dbReference type="PANTHER" id="PTHR30576:SF0">
    <property type="entry name" value="UNDECAPRENYL-PHOSPHATE N-ACETYLGALACTOSAMINYL 1-PHOSPHATE TRANSFERASE-RELATED"/>
    <property type="match status" value="1"/>
</dbReference>
<gene>
    <name evidence="3" type="ORF">A2774_03670</name>
</gene>
<evidence type="ECO:0000259" key="2">
    <source>
        <dbReference type="Pfam" id="PF02397"/>
    </source>
</evidence>
<organism evidence="3 4">
    <name type="scientific">Candidatus Roizmanbacteria bacterium RIFCSPHIGHO2_01_FULL_39_12c</name>
    <dbReference type="NCBI Taxonomy" id="1802031"/>
    <lineage>
        <taxon>Bacteria</taxon>
        <taxon>Candidatus Roizmaniibacteriota</taxon>
    </lineage>
</organism>
<dbReference type="Proteomes" id="UP000177208">
    <property type="component" value="Unassembled WGS sequence"/>
</dbReference>
<protein>
    <recommendedName>
        <fullName evidence="2">Bacterial sugar transferase domain-containing protein</fullName>
    </recommendedName>
</protein>
<evidence type="ECO:0000313" key="4">
    <source>
        <dbReference type="Proteomes" id="UP000177208"/>
    </source>
</evidence>
<name>A0A1F7GAT6_9BACT</name>